<protein>
    <submittedName>
        <fullName evidence="2">Uncharacterized protein</fullName>
    </submittedName>
</protein>
<accession>A0A7D5VZ07</accession>
<evidence type="ECO:0000256" key="1">
    <source>
        <dbReference type="SAM" id="MobiDB-lite"/>
    </source>
</evidence>
<proteinExistence type="predicted"/>
<name>A0A7D5VZ07_PSEPU</name>
<sequence length="77" mass="8767">MNVDAFTKGIKRATDQRKQQQAKAVNIPTKSATQQQTAKPVAQQQLKFNLEAYRLDIISKAITYIIKQKGAYNDRQD</sequence>
<evidence type="ECO:0000313" key="2">
    <source>
        <dbReference type="EMBL" id="QLJ15089.1"/>
    </source>
</evidence>
<reference evidence="2 3" key="1">
    <citation type="journal article" date="2009" name="Mikrobiologiia">
        <title>[Phenanthren biodegradation and interaction of Pseudomonas putida BS3701 and Burkholderia sp.BS3702 in plant rhizosphere].</title>
        <authorList>
            <person name="Ovchinnikova A.A."/>
            <person name="Vetrova A.A."/>
            <person name="Filonov A.E."/>
            <person name="Boronin A.M."/>
        </authorList>
    </citation>
    <scope>NUCLEOTIDE SEQUENCE [LARGE SCALE GENOMIC DNA]</scope>
    <source>
        <strain evidence="2 3">BS3701</strain>
    </source>
</reference>
<organism evidence="2 3">
    <name type="scientific">Pseudomonas putida</name>
    <name type="common">Arthrobacter siderocapsulatus</name>
    <dbReference type="NCBI Taxonomy" id="303"/>
    <lineage>
        <taxon>Bacteria</taxon>
        <taxon>Pseudomonadati</taxon>
        <taxon>Pseudomonadota</taxon>
        <taxon>Gammaproteobacteria</taxon>
        <taxon>Pseudomonadales</taxon>
        <taxon>Pseudomonadaceae</taxon>
        <taxon>Pseudomonas</taxon>
    </lineage>
</organism>
<dbReference type="Proteomes" id="UP000510934">
    <property type="component" value="Chromosome"/>
</dbReference>
<feature type="region of interest" description="Disordered" evidence="1">
    <location>
        <begin position="1"/>
        <end position="38"/>
    </location>
</feature>
<evidence type="ECO:0000313" key="3">
    <source>
        <dbReference type="Proteomes" id="UP000510934"/>
    </source>
</evidence>
<dbReference type="EMBL" id="CP059052">
    <property type="protein sequence ID" value="QLJ15089.1"/>
    <property type="molecule type" value="Genomic_DNA"/>
</dbReference>
<feature type="compositionally biased region" description="Polar residues" evidence="1">
    <location>
        <begin position="19"/>
        <end position="31"/>
    </location>
</feature>
<dbReference type="AlphaFoldDB" id="A0A7D5VZ07"/>
<dbReference type="RefSeq" id="WP_180689246.1">
    <property type="nucleotide sequence ID" value="NZ_CP059052.1"/>
</dbReference>
<gene>
    <name evidence="2" type="ORF">H0H12_03840</name>
</gene>